<reference evidence="6" key="1">
    <citation type="journal article" date="2019" name="Int. J. Syst. Evol. Microbiol.">
        <title>The Global Catalogue of Microorganisms (GCM) 10K type strain sequencing project: providing services to taxonomists for standard genome sequencing and annotation.</title>
        <authorList>
            <consortium name="The Broad Institute Genomics Platform"/>
            <consortium name="The Broad Institute Genome Sequencing Center for Infectious Disease"/>
            <person name="Wu L."/>
            <person name="Ma J."/>
        </authorList>
    </citation>
    <scope>NUCLEOTIDE SEQUENCE [LARGE SCALE GENOMIC DNA]</scope>
    <source>
        <strain evidence="6">JCM 16981</strain>
    </source>
</reference>
<keyword evidence="2" id="KW-0808">Transferase</keyword>
<organism evidence="5 6">
    <name type="scientific">Salinicoccus jeotgali</name>
    <dbReference type="NCBI Taxonomy" id="381634"/>
    <lineage>
        <taxon>Bacteria</taxon>
        <taxon>Bacillati</taxon>
        <taxon>Bacillota</taxon>
        <taxon>Bacilli</taxon>
        <taxon>Bacillales</taxon>
        <taxon>Staphylococcaceae</taxon>
        <taxon>Salinicoccus</taxon>
    </lineage>
</organism>
<evidence type="ECO:0000259" key="3">
    <source>
        <dbReference type="Pfam" id="PF00534"/>
    </source>
</evidence>
<dbReference type="Proteomes" id="UP001500920">
    <property type="component" value="Unassembled WGS sequence"/>
</dbReference>
<sequence length="539" mass="62938">MKPKIIFLLNSVDLNRGGLTHASLRQASTFADAGYDTDILTFRYEPRFPEIVRKLKEKNKVSRNVRIRSLFDERAGYQDEKIKTDGIKVNISDYEKEFRVSKRNSRNAYRLYREGKYEKYISLRSDDTLDFIDYFNSEGNRTHREHYNYYGDMTRVKYYSLEENKMKKDVFLDKDGNSFLIMWWNPETEERVDVISLAKNHMILSETDGDTNQHKTEWLKEVVEETKIPPVLISDTRSTDELLIRLGNTETKRVIRPHSNHLKNPDDPESELNIRNRSAIKNIDKVDALVVLTEKQKMDIAKRFGHEEKIHVIPNYYEARHGEKTIKTLISATIREAKNVLRGRRLSLKRDMMKVVIISRFSSIKNIDHIIRAFKNVVEVLPKAQLEIWGGGNKKKDYLHLVDDLELKENVSIKGYTQNPEKVYQSGALSAVTSKAEGFSLSVMESMVNETPVISYDIRYGPSDMIDDGKNGYLIEKGDIVTLSERMISMLKNPEKTRQMGREARNKMDEKFDINSYREKWFTLVDELMKQDESRGARK</sequence>
<evidence type="ECO:0000313" key="6">
    <source>
        <dbReference type="Proteomes" id="UP001500920"/>
    </source>
</evidence>
<comment type="caution">
    <text evidence="5">The sequence shown here is derived from an EMBL/GenBank/DDBJ whole genome shotgun (WGS) entry which is preliminary data.</text>
</comment>
<dbReference type="EMBL" id="BAABCK010000066">
    <property type="protein sequence ID" value="GAA3731350.1"/>
    <property type="molecule type" value="Genomic_DNA"/>
</dbReference>
<gene>
    <name evidence="5" type="ORF">GCM10022378_19520</name>
</gene>
<accession>A0ABP7FA44</accession>
<dbReference type="InterPro" id="IPR015397">
    <property type="entry name" value="Glyco_trans_A_1"/>
</dbReference>
<dbReference type="Pfam" id="PF00534">
    <property type="entry name" value="Glycos_transf_1"/>
    <property type="match status" value="1"/>
</dbReference>
<evidence type="ECO:0000256" key="2">
    <source>
        <dbReference type="ARBA" id="ARBA00022679"/>
    </source>
</evidence>
<evidence type="ECO:0000259" key="4">
    <source>
        <dbReference type="Pfam" id="PF09318"/>
    </source>
</evidence>
<dbReference type="Pfam" id="PF09318">
    <property type="entry name" value="Glyco_trans_A_1"/>
    <property type="match status" value="1"/>
</dbReference>
<dbReference type="RefSeq" id="WP_344703922.1">
    <property type="nucleotide sequence ID" value="NZ_BAABCK010000066.1"/>
</dbReference>
<keyword evidence="1" id="KW-0328">Glycosyltransferase</keyword>
<feature type="domain" description="Glycosyl transferase family 1" evidence="3">
    <location>
        <begin position="353"/>
        <end position="506"/>
    </location>
</feature>
<feature type="domain" description="Glycosyl transferase 1" evidence="4">
    <location>
        <begin position="11"/>
        <end position="187"/>
    </location>
</feature>
<keyword evidence="6" id="KW-1185">Reference proteome</keyword>
<dbReference type="PANTHER" id="PTHR12526:SF629">
    <property type="entry name" value="TEICHURONIC ACID BIOSYNTHESIS GLYCOSYLTRANSFERASE TUAH-RELATED"/>
    <property type="match status" value="1"/>
</dbReference>
<protein>
    <submittedName>
        <fullName evidence="5">Glycosyltransferase</fullName>
    </submittedName>
</protein>
<dbReference type="PANTHER" id="PTHR12526">
    <property type="entry name" value="GLYCOSYLTRANSFERASE"/>
    <property type="match status" value="1"/>
</dbReference>
<name>A0ABP7FA44_9STAP</name>
<evidence type="ECO:0000313" key="5">
    <source>
        <dbReference type="EMBL" id="GAA3731350.1"/>
    </source>
</evidence>
<dbReference type="InterPro" id="IPR001296">
    <property type="entry name" value="Glyco_trans_1"/>
</dbReference>
<evidence type="ECO:0000256" key="1">
    <source>
        <dbReference type="ARBA" id="ARBA00022676"/>
    </source>
</evidence>
<dbReference type="Gene3D" id="3.40.50.2000">
    <property type="entry name" value="Glycogen Phosphorylase B"/>
    <property type="match status" value="3"/>
</dbReference>
<proteinExistence type="predicted"/>
<dbReference type="SUPFAM" id="SSF53756">
    <property type="entry name" value="UDP-Glycosyltransferase/glycogen phosphorylase"/>
    <property type="match status" value="1"/>
</dbReference>